<evidence type="ECO:0000256" key="3">
    <source>
        <dbReference type="ARBA" id="ARBA00012980"/>
    </source>
</evidence>
<dbReference type="GO" id="GO:0006235">
    <property type="term" value="P:dTTP biosynthetic process"/>
    <property type="evidence" value="ECO:0007669"/>
    <property type="project" value="TreeGrafter"/>
</dbReference>
<keyword evidence="5" id="KW-0808">Transferase</keyword>
<feature type="domain" description="Thymidylate kinase-like" evidence="10">
    <location>
        <begin position="12"/>
        <end position="190"/>
    </location>
</feature>
<evidence type="ECO:0000256" key="6">
    <source>
        <dbReference type="ARBA" id="ARBA00022727"/>
    </source>
</evidence>
<dbReference type="HAMAP" id="MF_00165">
    <property type="entry name" value="Thymidylate_kinase"/>
    <property type="match status" value="1"/>
</dbReference>
<evidence type="ECO:0000256" key="5">
    <source>
        <dbReference type="ARBA" id="ARBA00022679"/>
    </source>
</evidence>
<comment type="pathway">
    <text evidence="1">Pyrimidine metabolism; dTTP biosynthesis.</text>
</comment>
<proteinExistence type="inferred from homology"/>
<comment type="caution">
    <text evidence="11">The sequence shown here is derived from an EMBL/GenBank/DDBJ whole genome shotgun (WGS) entry which is preliminary data.</text>
</comment>
<dbReference type="PROSITE" id="PS01331">
    <property type="entry name" value="THYMIDYLATE_KINASE"/>
    <property type="match status" value="1"/>
</dbReference>
<dbReference type="InterPro" id="IPR027417">
    <property type="entry name" value="P-loop_NTPase"/>
</dbReference>
<dbReference type="FunFam" id="3.40.50.300:FF:000679">
    <property type="entry name" value="Thymidylate kinase"/>
    <property type="match status" value="1"/>
</dbReference>
<dbReference type="PANTHER" id="PTHR10344:SF1">
    <property type="entry name" value="THYMIDYLATE KINASE"/>
    <property type="match status" value="1"/>
</dbReference>
<evidence type="ECO:0000313" key="11">
    <source>
        <dbReference type="EMBL" id="KAJ8949070.1"/>
    </source>
</evidence>
<accession>A0AAV8YBV6</accession>
<dbReference type="EMBL" id="JAPWTK010000124">
    <property type="protein sequence ID" value="KAJ8949070.1"/>
    <property type="molecule type" value="Genomic_DNA"/>
</dbReference>
<dbReference type="InterPro" id="IPR039430">
    <property type="entry name" value="Thymidylate_kin-like_dom"/>
</dbReference>
<evidence type="ECO:0000256" key="4">
    <source>
        <dbReference type="ARBA" id="ARBA00017144"/>
    </source>
</evidence>
<dbReference type="EC" id="2.7.4.9" evidence="3"/>
<dbReference type="PANTHER" id="PTHR10344">
    <property type="entry name" value="THYMIDYLATE KINASE"/>
    <property type="match status" value="1"/>
</dbReference>
<dbReference type="GO" id="GO:0004550">
    <property type="term" value="F:nucleoside diphosphate kinase activity"/>
    <property type="evidence" value="ECO:0007669"/>
    <property type="project" value="TreeGrafter"/>
</dbReference>
<dbReference type="Pfam" id="PF02223">
    <property type="entry name" value="Thymidylate_kin"/>
    <property type="match status" value="1"/>
</dbReference>
<keyword evidence="9" id="KW-0067">ATP-binding</keyword>
<evidence type="ECO:0000256" key="2">
    <source>
        <dbReference type="ARBA" id="ARBA00009776"/>
    </source>
</evidence>
<dbReference type="SUPFAM" id="SSF52540">
    <property type="entry name" value="P-loop containing nucleoside triphosphate hydrolases"/>
    <property type="match status" value="1"/>
</dbReference>
<evidence type="ECO:0000256" key="1">
    <source>
        <dbReference type="ARBA" id="ARBA00004992"/>
    </source>
</evidence>
<evidence type="ECO:0000256" key="8">
    <source>
        <dbReference type="ARBA" id="ARBA00022777"/>
    </source>
</evidence>
<keyword evidence="7" id="KW-0547">Nucleotide-binding</keyword>
<dbReference type="GO" id="GO:0006233">
    <property type="term" value="P:dTDP biosynthetic process"/>
    <property type="evidence" value="ECO:0007669"/>
    <property type="project" value="InterPro"/>
</dbReference>
<keyword evidence="6" id="KW-0545">Nucleotide biosynthesis</keyword>
<dbReference type="Gene3D" id="3.40.50.300">
    <property type="entry name" value="P-loop containing nucleotide triphosphate hydrolases"/>
    <property type="match status" value="1"/>
</dbReference>
<dbReference type="AlphaFoldDB" id="A0AAV8YBV6"/>
<keyword evidence="8" id="KW-0418">Kinase</keyword>
<name>A0AAV8YBV6_9CUCU</name>
<comment type="similarity">
    <text evidence="2">Belongs to the thymidylate kinase family.</text>
</comment>
<organism evidence="11 12">
    <name type="scientific">Aromia moschata</name>
    <dbReference type="NCBI Taxonomy" id="1265417"/>
    <lineage>
        <taxon>Eukaryota</taxon>
        <taxon>Metazoa</taxon>
        <taxon>Ecdysozoa</taxon>
        <taxon>Arthropoda</taxon>
        <taxon>Hexapoda</taxon>
        <taxon>Insecta</taxon>
        <taxon>Pterygota</taxon>
        <taxon>Neoptera</taxon>
        <taxon>Endopterygota</taxon>
        <taxon>Coleoptera</taxon>
        <taxon>Polyphaga</taxon>
        <taxon>Cucujiformia</taxon>
        <taxon>Chrysomeloidea</taxon>
        <taxon>Cerambycidae</taxon>
        <taxon>Cerambycinae</taxon>
        <taxon>Callichromatini</taxon>
        <taxon>Aromia</taxon>
    </lineage>
</organism>
<dbReference type="GO" id="GO:0005524">
    <property type="term" value="F:ATP binding"/>
    <property type="evidence" value="ECO:0007669"/>
    <property type="project" value="UniProtKB-KW"/>
</dbReference>
<reference evidence="11" key="1">
    <citation type="journal article" date="2023" name="Insect Mol. Biol.">
        <title>Genome sequencing provides insights into the evolution of gene families encoding plant cell wall-degrading enzymes in longhorned beetles.</title>
        <authorList>
            <person name="Shin N.R."/>
            <person name="Okamura Y."/>
            <person name="Kirsch R."/>
            <person name="Pauchet Y."/>
        </authorList>
    </citation>
    <scope>NUCLEOTIDE SEQUENCE</scope>
    <source>
        <strain evidence="11">AMC_N1</strain>
    </source>
</reference>
<dbReference type="GO" id="GO:0004798">
    <property type="term" value="F:dTMP kinase activity"/>
    <property type="evidence" value="ECO:0007669"/>
    <property type="project" value="UniProtKB-EC"/>
</dbReference>
<dbReference type="GO" id="GO:0005829">
    <property type="term" value="C:cytosol"/>
    <property type="evidence" value="ECO:0007669"/>
    <property type="project" value="TreeGrafter"/>
</dbReference>
<sequence>MGQIKRGALIVFEGVDKSGKSTHCKKLVEALENFKIKAKFMSFPDRSTLTGKLIDNYLRNKECQLDDHAIHLLFTANRWEKVDQIKSLLNDGVTLIVDRYSYSGIVYSAVKKNMDLNWCKQPEIGLPKPDMVFLLSISQEEIMVRPGFGSERYEHREMQEKVADMYLQLSRECDNWEVINTARSIEDVQDRTCEEMCREN</sequence>
<dbReference type="Proteomes" id="UP001162162">
    <property type="component" value="Unassembled WGS sequence"/>
</dbReference>
<dbReference type="GO" id="GO:0005634">
    <property type="term" value="C:nucleus"/>
    <property type="evidence" value="ECO:0007669"/>
    <property type="project" value="TreeGrafter"/>
</dbReference>
<dbReference type="CDD" id="cd01672">
    <property type="entry name" value="TMPK"/>
    <property type="match status" value="1"/>
</dbReference>
<dbReference type="GO" id="GO:0005739">
    <property type="term" value="C:mitochondrion"/>
    <property type="evidence" value="ECO:0007669"/>
    <property type="project" value="TreeGrafter"/>
</dbReference>
<evidence type="ECO:0000313" key="12">
    <source>
        <dbReference type="Proteomes" id="UP001162162"/>
    </source>
</evidence>
<evidence type="ECO:0000256" key="7">
    <source>
        <dbReference type="ARBA" id="ARBA00022741"/>
    </source>
</evidence>
<dbReference type="NCBIfam" id="TIGR00041">
    <property type="entry name" value="DTMP_kinase"/>
    <property type="match status" value="1"/>
</dbReference>
<evidence type="ECO:0000256" key="9">
    <source>
        <dbReference type="ARBA" id="ARBA00022840"/>
    </source>
</evidence>
<dbReference type="InterPro" id="IPR018095">
    <property type="entry name" value="Thymidylate_kin_CS"/>
</dbReference>
<evidence type="ECO:0000259" key="10">
    <source>
        <dbReference type="Pfam" id="PF02223"/>
    </source>
</evidence>
<protein>
    <recommendedName>
        <fullName evidence="4">Thymidylate kinase</fullName>
        <ecNumber evidence="3">2.7.4.9</ecNumber>
    </recommendedName>
</protein>
<dbReference type="InterPro" id="IPR018094">
    <property type="entry name" value="Thymidylate_kinase"/>
</dbReference>
<dbReference type="GO" id="GO:0006227">
    <property type="term" value="P:dUDP biosynthetic process"/>
    <property type="evidence" value="ECO:0007669"/>
    <property type="project" value="TreeGrafter"/>
</dbReference>
<keyword evidence="12" id="KW-1185">Reference proteome</keyword>
<gene>
    <name evidence="11" type="ORF">NQ318_016972</name>
</gene>